<evidence type="ECO:0000313" key="4">
    <source>
        <dbReference type="Proteomes" id="UP001174909"/>
    </source>
</evidence>
<evidence type="ECO:0000256" key="1">
    <source>
        <dbReference type="SAM" id="Phobius"/>
    </source>
</evidence>
<dbReference type="InterPro" id="IPR050122">
    <property type="entry name" value="RTK"/>
</dbReference>
<keyword evidence="1" id="KW-0472">Membrane</keyword>
<accession>A0AA35TQ16</accession>
<keyword evidence="1" id="KW-1133">Transmembrane helix</keyword>
<dbReference type="InterPro" id="IPR001245">
    <property type="entry name" value="Ser-Thr/Tyr_kinase_cat_dom"/>
</dbReference>
<dbReference type="GO" id="GO:0005524">
    <property type="term" value="F:ATP binding"/>
    <property type="evidence" value="ECO:0007669"/>
    <property type="project" value="InterPro"/>
</dbReference>
<feature type="transmembrane region" description="Helical" evidence="1">
    <location>
        <begin position="72"/>
        <end position="96"/>
    </location>
</feature>
<dbReference type="PANTHER" id="PTHR24416:SF620">
    <property type="entry name" value="TYROSINE-PROTEIN KINASE RECEPTOR TORSO"/>
    <property type="match status" value="1"/>
</dbReference>
<dbReference type="GO" id="GO:0043235">
    <property type="term" value="C:receptor complex"/>
    <property type="evidence" value="ECO:0007669"/>
    <property type="project" value="TreeGrafter"/>
</dbReference>
<dbReference type="InterPro" id="IPR008266">
    <property type="entry name" value="Tyr_kinase_AS"/>
</dbReference>
<dbReference type="PROSITE" id="PS50011">
    <property type="entry name" value="PROTEIN_KINASE_DOM"/>
    <property type="match status" value="1"/>
</dbReference>
<dbReference type="InterPro" id="IPR011009">
    <property type="entry name" value="Kinase-like_dom_sf"/>
</dbReference>
<dbReference type="InterPro" id="IPR000719">
    <property type="entry name" value="Prot_kinase_dom"/>
</dbReference>
<evidence type="ECO:0000313" key="3">
    <source>
        <dbReference type="EMBL" id="CAI8052333.1"/>
    </source>
</evidence>
<keyword evidence="1" id="KW-0812">Transmembrane</keyword>
<dbReference type="PROSITE" id="PS00109">
    <property type="entry name" value="PROTEIN_KINASE_TYR"/>
    <property type="match status" value="1"/>
</dbReference>
<sequence>ALVEGVRDAFLDVRAHVPSSGDYLIEVQAVTKIGGGSFSIPVKVTVMFESTENSTTATSPTATQSATKDDSVLGFIALLLLIIVLVAVIVFSLLYYRRYKQRKMKKRRYRETIANSHGQLHQSTTDLITTDDSEVWQQLDALSQQRERTKSNKYIFGSNIGLLPCTYARWKIQLISTGESFSAHTKEILLTQDNIQLSNVIEKSVDEISKTLIEFSRQIALGMQYLAKNKVVHRDLAARNCLLDMCGTVKVADFGLSPPTTFVRE</sequence>
<dbReference type="Pfam" id="PF07714">
    <property type="entry name" value="PK_Tyr_Ser-Thr"/>
    <property type="match status" value="1"/>
</dbReference>
<dbReference type="Proteomes" id="UP001174909">
    <property type="component" value="Unassembled WGS sequence"/>
</dbReference>
<keyword evidence="3" id="KW-0418">Kinase</keyword>
<gene>
    <name evidence="3" type="ORF">GBAR_LOCUS28633</name>
</gene>
<evidence type="ECO:0000259" key="2">
    <source>
        <dbReference type="PROSITE" id="PS50011"/>
    </source>
</evidence>
<dbReference type="GO" id="GO:0005886">
    <property type="term" value="C:plasma membrane"/>
    <property type="evidence" value="ECO:0007669"/>
    <property type="project" value="TreeGrafter"/>
</dbReference>
<reference evidence="3" key="1">
    <citation type="submission" date="2023-03" db="EMBL/GenBank/DDBJ databases">
        <authorList>
            <person name="Steffen K."/>
            <person name="Cardenas P."/>
        </authorList>
    </citation>
    <scope>NUCLEOTIDE SEQUENCE</scope>
</reference>
<dbReference type="EMBL" id="CASHTH010004002">
    <property type="protein sequence ID" value="CAI8052333.1"/>
    <property type="molecule type" value="Genomic_DNA"/>
</dbReference>
<dbReference type="Gene3D" id="1.10.510.10">
    <property type="entry name" value="Transferase(Phosphotransferase) domain 1"/>
    <property type="match status" value="1"/>
</dbReference>
<dbReference type="AlphaFoldDB" id="A0AA35TQ16"/>
<feature type="domain" description="Protein kinase" evidence="2">
    <location>
        <begin position="27"/>
        <end position="265"/>
    </location>
</feature>
<keyword evidence="3" id="KW-0808">Transferase</keyword>
<name>A0AA35TQ16_GEOBA</name>
<dbReference type="PANTHER" id="PTHR24416">
    <property type="entry name" value="TYROSINE-PROTEIN KINASE RECEPTOR"/>
    <property type="match status" value="1"/>
</dbReference>
<organism evidence="3 4">
    <name type="scientific">Geodia barretti</name>
    <name type="common">Barrett's horny sponge</name>
    <dbReference type="NCBI Taxonomy" id="519541"/>
    <lineage>
        <taxon>Eukaryota</taxon>
        <taxon>Metazoa</taxon>
        <taxon>Porifera</taxon>
        <taxon>Demospongiae</taxon>
        <taxon>Heteroscleromorpha</taxon>
        <taxon>Tetractinellida</taxon>
        <taxon>Astrophorina</taxon>
        <taxon>Geodiidae</taxon>
        <taxon>Geodia</taxon>
    </lineage>
</organism>
<protein>
    <submittedName>
        <fullName evidence="3">Tyrosine-protein kinase transforming protein SEA</fullName>
    </submittedName>
</protein>
<proteinExistence type="predicted"/>
<feature type="non-terminal residue" evidence="3">
    <location>
        <position position="265"/>
    </location>
</feature>
<dbReference type="GO" id="GO:0004714">
    <property type="term" value="F:transmembrane receptor protein tyrosine kinase activity"/>
    <property type="evidence" value="ECO:0007669"/>
    <property type="project" value="TreeGrafter"/>
</dbReference>
<comment type="caution">
    <text evidence="3">The sequence shown here is derived from an EMBL/GenBank/DDBJ whole genome shotgun (WGS) entry which is preliminary data.</text>
</comment>
<dbReference type="GO" id="GO:0007169">
    <property type="term" value="P:cell surface receptor protein tyrosine kinase signaling pathway"/>
    <property type="evidence" value="ECO:0007669"/>
    <property type="project" value="TreeGrafter"/>
</dbReference>
<keyword evidence="4" id="KW-1185">Reference proteome</keyword>
<dbReference type="SUPFAM" id="SSF56112">
    <property type="entry name" value="Protein kinase-like (PK-like)"/>
    <property type="match status" value="1"/>
</dbReference>